<dbReference type="EMBL" id="AUZZ01002446">
    <property type="protein sequence ID" value="EQD60470.1"/>
    <property type="molecule type" value="Genomic_DNA"/>
</dbReference>
<accession>T1C2X3</accession>
<proteinExistence type="predicted"/>
<protein>
    <submittedName>
        <fullName evidence="1">Uncharacterized protein</fullName>
    </submittedName>
</protein>
<dbReference type="AlphaFoldDB" id="T1C2X3"/>
<organism evidence="1">
    <name type="scientific">mine drainage metagenome</name>
    <dbReference type="NCBI Taxonomy" id="410659"/>
    <lineage>
        <taxon>unclassified sequences</taxon>
        <taxon>metagenomes</taxon>
        <taxon>ecological metagenomes</taxon>
    </lineage>
</organism>
<feature type="non-terminal residue" evidence="1">
    <location>
        <position position="1"/>
    </location>
</feature>
<reference evidence="1" key="2">
    <citation type="journal article" date="2014" name="ISME J.">
        <title>Microbial stratification in low pH oxic and suboxic macroscopic growths along an acid mine drainage.</title>
        <authorList>
            <person name="Mendez-Garcia C."/>
            <person name="Mesa V."/>
            <person name="Sprenger R.R."/>
            <person name="Richter M."/>
            <person name="Diez M.S."/>
            <person name="Solano J."/>
            <person name="Bargiela R."/>
            <person name="Golyshina O.V."/>
            <person name="Manteca A."/>
            <person name="Ramos J.L."/>
            <person name="Gallego J.R."/>
            <person name="Llorente I."/>
            <person name="Martins Dos Santos V.A."/>
            <person name="Jensen O.N."/>
            <person name="Pelaez A.I."/>
            <person name="Sanchez J."/>
            <person name="Ferrer M."/>
        </authorList>
    </citation>
    <scope>NUCLEOTIDE SEQUENCE</scope>
</reference>
<sequence length="58" mass="6519">NLIALFIGDTGSGKSYSAIRLAERVDPNFSVARIVFTVKEFLDPRELRPSEGLCHRVR</sequence>
<gene>
    <name evidence="1" type="ORF">B2A_03672</name>
</gene>
<comment type="caution">
    <text evidence="1">The sequence shown here is derived from an EMBL/GenBank/DDBJ whole genome shotgun (WGS) entry which is preliminary data.</text>
</comment>
<name>T1C2X3_9ZZZZ</name>
<evidence type="ECO:0000313" key="1">
    <source>
        <dbReference type="EMBL" id="EQD60470.1"/>
    </source>
</evidence>
<reference evidence="1" key="1">
    <citation type="submission" date="2013-08" db="EMBL/GenBank/DDBJ databases">
        <authorList>
            <person name="Mendez C."/>
            <person name="Richter M."/>
            <person name="Ferrer M."/>
            <person name="Sanchez J."/>
        </authorList>
    </citation>
    <scope>NUCLEOTIDE SEQUENCE</scope>
</reference>